<dbReference type="RefSeq" id="WP_206856850.1">
    <property type="nucleotide sequence ID" value="NZ_CP147250.1"/>
</dbReference>
<dbReference type="InterPro" id="IPR006684">
    <property type="entry name" value="YbgC/YbaW"/>
</dbReference>
<dbReference type="Gene3D" id="3.10.129.10">
    <property type="entry name" value="Hotdog Thioesterase"/>
    <property type="match status" value="1"/>
</dbReference>
<reference evidence="3 4" key="1">
    <citation type="submission" date="2021-03" db="EMBL/GenBank/DDBJ databases">
        <authorList>
            <person name="Gilmore M.S."/>
            <person name="Schwartzman J."/>
            <person name="Van Tyne D."/>
            <person name="Martin M."/>
            <person name="Earl A.M."/>
            <person name="Manson A.L."/>
            <person name="Straub T."/>
            <person name="Salamzade R."/>
            <person name="Saavedra J."/>
            <person name="Lebreton F."/>
            <person name="Prichula J."/>
            <person name="Schaufler K."/>
            <person name="Gaca A."/>
            <person name="Sgardioli B."/>
            <person name="Wagenaar J."/>
            <person name="Strong T."/>
        </authorList>
    </citation>
    <scope>NUCLEOTIDE SEQUENCE [LARGE SCALE GENOMIC DNA]</scope>
    <source>
        <strain evidence="3 4">DIV1094</strain>
    </source>
</reference>
<evidence type="ECO:0000256" key="1">
    <source>
        <dbReference type="ARBA" id="ARBA00005953"/>
    </source>
</evidence>
<protein>
    <submittedName>
        <fullName evidence="3">Acyl-CoA thioester hydrolase</fullName>
    </submittedName>
</protein>
<dbReference type="InterPro" id="IPR050563">
    <property type="entry name" value="4-hydroxybenzoyl-CoA_TE"/>
</dbReference>
<dbReference type="NCBIfam" id="TIGR00051">
    <property type="entry name" value="YbgC/FadM family acyl-CoA thioesterase"/>
    <property type="match status" value="1"/>
</dbReference>
<dbReference type="PANTHER" id="PTHR31793">
    <property type="entry name" value="4-HYDROXYBENZOYL-COA THIOESTERASE FAMILY MEMBER"/>
    <property type="match status" value="1"/>
</dbReference>
<dbReference type="Pfam" id="PF13279">
    <property type="entry name" value="4HBT_2"/>
    <property type="match status" value="1"/>
</dbReference>
<dbReference type="InterPro" id="IPR029069">
    <property type="entry name" value="HotDog_dom_sf"/>
</dbReference>
<dbReference type="GO" id="GO:0016787">
    <property type="term" value="F:hydrolase activity"/>
    <property type="evidence" value="ECO:0007669"/>
    <property type="project" value="UniProtKB-KW"/>
</dbReference>
<dbReference type="EMBL" id="CP147250">
    <property type="protein sequence ID" value="WYJ79925.1"/>
    <property type="molecule type" value="Genomic_DNA"/>
</dbReference>
<gene>
    <name evidence="3" type="ORF">DOK79_001478</name>
</gene>
<accession>A0ABZ2SXU2</accession>
<dbReference type="PANTHER" id="PTHR31793:SF27">
    <property type="entry name" value="NOVEL THIOESTERASE SUPERFAMILY DOMAIN AND SAPOSIN A-TYPE DOMAIN CONTAINING PROTEIN (0610012H03RIK)"/>
    <property type="match status" value="1"/>
</dbReference>
<keyword evidence="4" id="KW-1185">Reference proteome</keyword>
<keyword evidence="2 3" id="KW-0378">Hydrolase</keyword>
<evidence type="ECO:0000313" key="4">
    <source>
        <dbReference type="Proteomes" id="UP000664360"/>
    </source>
</evidence>
<evidence type="ECO:0000256" key="2">
    <source>
        <dbReference type="ARBA" id="ARBA00022801"/>
    </source>
</evidence>
<comment type="similarity">
    <text evidence="1">Belongs to the 4-hydroxybenzoyl-CoA thioesterase family.</text>
</comment>
<evidence type="ECO:0000313" key="3">
    <source>
        <dbReference type="EMBL" id="WYJ79925.1"/>
    </source>
</evidence>
<sequence>MEKYTGYIREPFYYETDQMGIIHHSNYIRWFEEARVALLEHLDFSYKKIEEQGIIIPVLGVSCEYKEMIRYGDSIRIQPIIESYTGTRLNFRYEIYGTEDQRLRTTGTSQHCFLLAENQRLAKLSRINPELDALFHTYAKLDTDHASATIKK</sequence>
<organism evidence="3 4">
    <name type="scientific">Candidatus Enterococcus mangumiae</name>
    <dbReference type="NCBI Taxonomy" id="2230878"/>
    <lineage>
        <taxon>Bacteria</taxon>
        <taxon>Bacillati</taxon>
        <taxon>Bacillota</taxon>
        <taxon>Bacilli</taxon>
        <taxon>Lactobacillales</taxon>
        <taxon>Enterococcaceae</taxon>
        <taxon>Enterococcus</taxon>
    </lineage>
</organism>
<name>A0ABZ2SXU2_9ENTE</name>
<proteinExistence type="inferred from homology"/>
<dbReference type="Proteomes" id="UP000664360">
    <property type="component" value="Chromosome"/>
</dbReference>
<dbReference type="CDD" id="cd00586">
    <property type="entry name" value="4HBT"/>
    <property type="match status" value="1"/>
</dbReference>
<reference evidence="3 4" key="2">
    <citation type="submission" date="2024-03" db="EMBL/GenBank/DDBJ databases">
        <title>The Genome Sequence of Enterococcus sp. DIV1094.</title>
        <authorList>
            <consortium name="The Broad Institute Genomics Platform"/>
            <consortium name="The Broad Institute Microbial Omics Core"/>
            <consortium name="The Broad Institute Genomic Center for Infectious Diseases"/>
            <person name="Earl A."/>
            <person name="Manson A."/>
            <person name="Gilmore M."/>
            <person name="Schwartman J."/>
            <person name="Shea T."/>
            <person name="Abouelleil A."/>
            <person name="Cao P."/>
            <person name="Chapman S."/>
            <person name="Cusick C."/>
            <person name="Young S."/>
            <person name="Neafsey D."/>
            <person name="Nusbaum C."/>
            <person name="Birren B."/>
        </authorList>
    </citation>
    <scope>NUCLEOTIDE SEQUENCE [LARGE SCALE GENOMIC DNA]</scope>
    <source>
        <strain evidence="3 4">DIV1094</strain>
    </source>
</reference>
<dbReference type="SUPFAM" id="SSF54637">
    <property type="entry name" value="Thioesterase/thiol ester dehydrase-isomerase"/>
    <property type="match status" value="1"/>
</dbReference>